<dbReference type="InterPro" id="IPR034045">
    <property type="entry name" value="Pep_S8_CspA-like"/>
</dbReference>
<protein>
    <submittedName>
        <fullName evidence="8">Subtilase family protein</fullName>
    </submittedName>
</protein>
<evidence type="ECO:0000256" key="5">
    <source>
        <dbReference type="PIRSR" id="PIRSR615500-1"/>
    </source>
</evidence>
<feature type="domain" description="Peptidase S8/S53" evidence="7">
    <location>
        <begin position="433"/>
        <end position="555"/>
    </location>
</feature>
<keyword evidence="3 6" id="KW-0378">Hydrolase</keyword>
<dbReference type="PIRSF" id="PIRSF037894">
    <property type="entry name" value="Subtilisin_rel_CspABC"/>
    <property type="match status" value="1"/>
</dbReference>
<dbReference type="PRINTS" id="PR00723">
    <property type="entry name" value="SUBTILISIN"/>
</dbReference>
<keyword evidence="4 6" id="KW-0720">Serine protease</keyword>
<dbReference type="Gene3D" id="3.40.50.200">
    <property type="entry name" value="Peptidase S8/S53 domain"/>
    <property type="match status" value="1"/>
</dbReference>
<dbReference type="InterPro" id="IPR050131">
    <property type="entry name" value="Peptidase_S8_subtilisin-like"/>
</dbReference>
<dbReference type="GO" id="GO:0004252">
    <property type="term" value="F:serine-type endopeptidase activity"/>
    <property type="evidence" value="ECO:0007669"/>
    <property type="project" value="UniProtKB-UniRule"/>
</dbReference>
<dbReference type="PROSITE" id="PS51892">
    <property type="entry name" value="SUBTILASE"/>
    <property type="match status" value="1"/>
</dbReference>
<evidence type="ECO:0000259" key="7">
    <source>
        <dbReference type="Pfam" id="PF00082"/>
    </source>
</evidence>
<dbReference type="PANTHER" id="PTHR43806">
    <property type="entry name" value="PEPTIDASE S8"/>
    <property type="match status" value="1"/>
</dbReference>
<dbReference type="InterPro" id="IPR015500">
    <property type="entry name" value="Peptidase_S8_subtilisin-rel"/>
</dbReference>
<evidence type="ECO:0000256" key="6">
    <source>
        <dbReference type="PROSITE-ProRule" id="PRU01240"/>
    </source>
</evidence>
<dbReference type="InterPro" id="IPR023827">
    <property type="entry name" value="Peptidase_S8_Asp-AS"/>
</dbReference>
<accession>A0A6N3FVB9</accession>
<feature type="active site" description="Charge relay system" evidence="5 6">
    <location>
        <position position="500"/>
    </location>
</feature>
<feature type="active site" description="Charge relay system" evidence="5 6">
    <location>
        <position position="180"/>
    </location>
</feature>
<sequence>MEINNVCKNYLDEDSPGYVVEYRGSFKEEISKVNYACGDIINDNLAIISVNEKDIDRLRKDVPSIVFIEARSIYVLQDIAPTNVDAIASVKTNNYLNLTGRGVIVGMIDTGIDYLNKEFIREDGTSRIIKIWDQSIQTNKVEGFYIGTEYKNEDLNRAIQASKSGEDPYKIVPSKDEIGHGTNMAGIIGARGYNPNIEGVANGCDFLVVKLLTSLNYKKILRENNLPEVPVYNNSEVLAAIEYLRKSAYELRRPIVIYLGVGSQNGSHDGYNITSRFITSISRLRDIVFVAGTGNSGDSEGHSTNFIRIAGEVGESELLITKEMKVFSLQVWINRPNKMSLNIIAPTGEESGFIMPNIQSLDYLLNTGVEIRCYDPESFTGHQLFVLDFKDIKRGVWRIVLRGEYVTNGRYDIWLIDKRLLPEGTKFLNPNPYNTLTIPSTAGNVITVAYYDGSTKSIVASSGKGFNTNYLINPDIATEGINILTVSAGNDNISKVSGSSAATAIVAGACALLLQWGIVDGNDSALYSIRLRSLLIYSASREDIYEYPNENLGYGKLNLQDVFRILGGNYRGDSNYLEYIIGGLFVRVSKEMINSDLGGKGGKY</sequence>
<comment type="similarity">
    <text evidence="1 6">Belongs to the peptidase S8 family.</text>
</comment>
<evidence type="ECO:0000256" key="3">
    <source>
        <dbReference type="ARBA" id="ARBA00022801"/>
    </source>
</evidence>
<feature type="active site" description="Charge relay system" evidence="5 6">
    <location>
        <position position="109"/>
    </location>
</feature>
<organism evidence="8">
    <name type="scientific">Clostridium tertium</name>
    <dbReference type="NCBI Taxonomy" id="1559"/>
    <lineage>
        <taxon>Bacteria</taxon>
        <taxon>Bacillati</taxon>
        <taxon>Bacillota</taxon>
        <taxon>Clostridia</taxon>
        <taxon>Eubacteriales</taxon>
        <taxon>Clostridiaceae</taxon>
        <taxon>Clostridium</taxon>
    </lineage>
</organism>
<evidence type="ECO:0000313" key="8">
    <source>
        <dbReference type="EMBL" id="VYU55569.1"/>
    </source>
</evidence>
<dbReference type="Pfam" id="PF00082">
    <property type="entry name" value="Peptidase_S8"/>
    <property type="match status" value="2"/>
</dbReference>
<proteinExistence type="inferred from homology"/>
<dbReference type="CDD" id="cd07478">
    <property type="entry name" value="Peptidases_S8_CspA-like"/>
    <property type="match status" value="1"/>
</dbReference>
<dbReference type="InterPro" id="IPR000209">
    <property type="entry name" value="Peptidase_S8/S53_dom"/>
</dbReference>
<evidence type="ECO:0000256" key="4">
    <source>
        <dbReference type="ARBA" id="ARBA00022825"/>
    </source>
</evidence>
<dbReference type="PROSITE" id="PS00136">
    <property type="entry name" value="SUBTILASE_ASP"/>
    <property type="match status" value="1"/>
</dbReference>
<dbReference type="AlphaFoldDB" id="A0A6N3FVB9"/>
<dbReference type="EMBL" id="CACRTO010000042">
    <property type="protein sequence ID" value="VYU55569.1"/>
    <property type="molecule type" value="Genomic_DNA"/>
</dbReference>
<evidence type="ECO:0000256" key="1">
    <source>
        <dbReference type="ARBA" id="ARBA00011073"/>
    </source>
</evidence>
<gene>
    <name evidence="8" type="ORF">CTLFYP3_02843</name>
</gene>
<dbReference type="InterPro" id="IPR017310">
    <property type="entry name" value="Pept_S8A_subtilisin_clostridia"/>
</dbReference>
<evidence type="ECO:0000256" key="2">
    <source>
        <dbReference type="ARBA" id="ARBA00022670"/>
    </source>
</evidence>
<dbReference type="SUPFAM" id="SSF52743">
    <property type="entry name" value="Subtilisin-like"/>
    <property type="match status" value="1"/>
</dbReference>
<reference evidence="8" key="1">
    <citation type="submission" date="2019-11" db="EMBL/GenBank/DDBJ databases">
        <authorList>
            <person name="Feng L."/>
        </authorList>
    </citation>
    <scope>NUCLEOTIDE SEQUENCE</scope>
    <source>
        <strain evidence="8">CTertiumLFYP3</strain>
    </source>
</reference>
<dbReference type="PANTHER" id="PTHR43806:SF11">
    <property type="entry name" value="CEREVISIN-RELATED"/>
    <property type="match status" value="1"/>
</dbReference>
<dbReference type="GO" id="GO:0006508">
    <property type="term" value="P:proteolysis"/>
    <property type="evidence" value="ECO:0007669"/>
    <property type="project" value="UniProtKB-KW"/>
</dbReference>
<feature type="domain" description="Peptidase S8/S53" evidence="7">
    <location>
        <begin position="100"/>
        <end position="217"/>
    </location>
</feature>
<dbReference type="RefSeq" id="WP_156627289.1">
    <property type="nucleotide sequence ID" value="NZ_CACRTO010000042.1"/>
</dbReference>
<dbReference type="InterPro" id="IPR036852">
    <property type="entry name" value="Peptidase_S8/S53_dom_sf"/>
</dbReference>
<dbReference type="Gene3D" id="2.60.120.1290">
    <property type="match status" value="1"/>
</dbReference>
<name>A0A6N3FVB9_9CLOT</name>
<keyword evidence="2 6" id="KW-0645">Protease</keyword>